<keyword evidence="4" id="KW-1185">Reference proteome</keyword>
<feature type="compositionally biased region" description="Basic and acidic residues" evidence="1">
    <location>
        <begin position="8"/>
        <end position="21"/>
    </location>
</feature>
<dbReference type="Gene3D" id="3.90.1580.10">
    <property type="entry name" value="paralog of FGE (formylglycine-generating enzyme)"/>
    <property type="match status" value="1"/>
</dbReference>
<protein>
    <submittedName>
        <fullName evidence="3">Formylglycine-generating enzyme family protein</fullName>
    </submittedName>
</protein>
<dbReference type="Pfam" id="PF03781">
    <property type="entry name" value="FGE-sulfatase"/>
    <property type="match status" value="1"/>
</dbReference>
<evidence type="ECO:0000259" key="2">
    <source>
        <dbReference type="Pfam" id="PF03781"/>
    </source>
</evidence>
<dbReference type="InterPro" id="IPR051043">
    <property type="entry name" value="Sulfatase_Mod_Factor_Kinase"/>
</dbReference>
<dbReference type="PANTHER" id="PTHR23150">
    <property type="entry name" value="SULFATASE MODIFYING FACTOR 1, 2"/>
    <property type="match status" value="1"/>
</dbReference>
<organism evidence="3 4">
    <name type="scientific">Tsukamurella soli</name>
    <dbReference type="NCBI Taxonomy" id="644556"/>
    <lineage>
        <taxon>Bacteria</taxon>
        <taxon>Bacillati</taxon>
        <taxon>Actinomycetota</taxon>
        <taxon>Actinomycetes</taxon>
        <taxon>Mycobacteriales</taxon>
        <taxon>Tsukamurellaceae</taxon>
        <taxon>Tsukamurella</taxon>
    </lineage>
</organism>
<evidence type="ECO:0000256" key="1">
    <source>
        <dbReference type="SAM" id="MobiDB-lite"/>
    </source>
</evidence>
<comment type="caution">
    <text evidence="3">The sequence shown here is derived from an EMBL/GenBank/DDBJ whole genome shotgun (WGS) entry which is preliminary data.</text>
</comment>
<name>A0ABP8K635_9ACTN</name>
<dbReference type="RefSeq" id="WP_344999455.1">
    <property type="nucleotide sequence ID" value="NZ_BAABFR010000086.1"/>
</dbReference>
<gene>
    <name evidence="3" type="ORF">GCM10023147_40510</name>
</gene>
<dbReference type="EMBL" id="BAABFR010000086">
    <property type="protein sequence ID" value="GAA4401203.1"/>
    <property type="molecule type" value="Genomic_DNA"/>
</dbReference>
<proteinExistence type="predicted"/>
<feature type="compositionally biased region" description="Polar residues" evidence="1">
    <location>
        <begin position="290"/>
        <end position="302"/>
    </location>
</feature>
<feature type="domain" description="Sulfatase-modifying factor enzyme-like" evidence="2">
    <location>
        <begin position="31"/>
        <end position="296"/>
    </location>
</feature>
<feature type="region of interest" description="Disordered" evidence="1">
    <location>
        <begin position="1"/>
        <end position="39"/>
    </location>
</feature>
<accession>A0ABP8K635</accession>
<dbReference type="InterPro" id="IPR016187">
    <property type="entry name" value="CTDL_fold"/>
</dbReference>
<dbReference type="SUPFAM" id="SSF56436">
    <property type="entry name" value="C-type lectin-like"/>
    <property type="match status" value="1"/>
</dbReference>
<feature type="region of interest" description="Disordered" evidence="1">
    <location>
        <begin position="283"/>
        <end position="302"/>
    </location>
</feature>
<dbReference type="PANTHER" id="PTHR23150:SF19">
    <property type="entry name" value="FORMYLGLYCINE-GENERATING ENZYME"/>
    <property type="match status" value="1"/>
</dbReference>
<dbReference type="Proteomes" id="UP001500635">
    <property type="component" value="Unassembled WGS sequence"/>
</dbReference>
<reference evidence="4" key="1">
    <citation type="journal article" date="2019" name="Int. J. Syst. Evol. Microbiol.">
        <title>The Global Catalogue of Microorganisms (GCM) 10K type strain sequencing project: providing services to taxonomists for standard genome sequencing and annotation.</title>
        <authorList>
            <consortium name="The Broad Institute Genomics Platform"/>
            <consortium name="The Broad Institute Genome Sequencing Center for Infectious Disease"/>
            <person name="Wu L."/>
            <person name="Ma J."/>
        </authorList>
    </citation>
    <scope>NUCLEOTIDE SEQUENCE [LARGE SCALE GENOMIC DNA]</scope>
    <source>
        <strain evidence="4">JCM 17688</strain>
    </source>
</reference>
<sequence length="302" mass="31903">MSCCTPARDGDAPRRPGEVRGRGSHAVPQATVPGGGFVMGDAHGDGYRADGELPLHPVRLRGFDIDATTVTVAAFGAFVAATGYVTDAQRFGDSAVFHANAADPSAAQPVPDAPWWLSVPGASWDAPGGPGTVAAPEHPVVHVSHADALAYCGWAGRSLPTEAQWEYAARGGLDGARYPWGDAHPGSDRVKIFEGDFPWSPSAAVGTVPAESYQPNGFGLYQCVGNVWEWCADRYSARYYARSAEAEPAGPDRGAARVLRGGSHLCHDSYCYRYRVAARSHSSPRSSASNIGFRTVTASNTR</sequence>
<dbReference type="InterPro" id="IPR042095">
    <property type="entry name" value="SUMF_sf"/>
</dbReference>
<evidence type="ECO:0000313" key="3">
    <source>
        <dbReference type="EMBL" id="GAA4401203.1"/>
    </source>
</evidence>
<evidence type="ECO:0000313" key="4">
    <source>
        <dbReference type="Proteomes" id="UP001500635"/>
    </source>
</evidence>
<dbReference type="InterPro" id="IPR005532">
    <property type="entry name" value="SUMF_dom"/>
</dbReference>